<feature type="coiled-coil region" evidence="2">
    <location>
        <begin position="143"/>
        <end position="177"/>
    </location>
</feature>
<dbReference type="EMBL" id="CP098611">
    <property type="protein sequence ID" value="USR91498.1"/>
    <property type="molecule type" value="Genomic_DNA"/>
</dbReference>
<proteinExistence type="inferred from homology"/>
<comment type="similarity">
    <text evidence="1">Belongs to the EamA transporter family.</text>
</comment>
<feature type="coiled-coil region" evidence="2">
    <location>
        <begin position="38"/>
        <end position="98"/>
    </location>
</feature>
<dbReference type="Pfam" id="PF00892">
    <property type="entry name" value="EamA"/>
    <property type="match status" value="1"/>
</dbReference>
<protein>
    <submittedName>
        <fullName evidence="6">EamA family transporter</fullName>
    </submittedName>
</protein>
<sequence length="592" mass="64502">MEQRETRLTNPDGIGDRSVETVLTELTRDLKHLQQDLIVQLTRDVSRLQAEKTRLLDDINQLQTRYQQLSPGQQPPALNESEEERQVWVQQLAQLVAASLEERLAARVEELAARQLPPSRPLAALDEGDRLRDSVDTRFHQTYQSLSRELTNYRSDLSQSLRELDNLQQQGEALLDTLVSRLSHELQDEAQGISPTATPPAYRNGATDSVLPVSRQPDASSDDNSHGSTPIVPTPDPLESEIEVNTEVDRNEVPAPPPPKPASQVQTGLVLALLYSAVLSLFNVSIRVILNESSILGLVSWGGIISPSLGNSMLILFMRMVVVVLLMPLLAMQLYPQWWSELQTFQKPENRRLQYQVIGSGAALFISQVLIYIALGNIPAGVAITLFFIFPIVTVLGAWFLFGARPSVTRAVIMAVILVGGISAVPGIGELLSGGLAGEGLVLGSLTALGSGVTFAGYVLLTQIASKQMHPISFSFANFVCVFVFSFVGLVIVERFDETMTLPTQHLGGLFWSGIWLGLLTLISYVLNNFAIRYAGASLASIIGATGPVMTALFGFFLIGEQLAGNQIFGMLVVTAGVVALSLERMFLTSKA</sequence>
<organism evidence="6 7">
    <name type="scientific">Phormidium yuhuli AB48</name>
    <dbReference type="NCBI Taxonomy" id="2940671"/>
    <lineage>
        <taxon>Bacteria</taxon>
        <taxon>Bacillati</taxon>
        <taxon>Cyanobacteriota</taxon>
        <taxon>Cyanophyceae</taxon>
        <taxon>Oscillatoriophycideae</taxon>
        <taxon>Oscillatoriales</taxon>
        <taxon>Oscillatoriaceae</taxon>
        <taxon>Phormidium</taxon>
        <taxon>Phormidium yuhuli</taxon>
    </lineage>
</organism>
<keyword evidence="2" id="KW-0175">Coiled coil</keyword>
<feature type="transmembrane region" description="Helical" evidence="4">
    <location>
        <begin position="381"/>
        <end position="404"/>
    </location>
</feature>
<feature type="transmembrane region" description="Helical" evidence="4">
    <location>
        <begin position="411"/>
        <end position="429"/>
    </location>
</feature>
<dbReference type="PANTHER" id="PTHR22911">
    <property type="entry name" value="ACYL-MALONYL CONDENSING ENZYME-RELATED"/>
    <property type="match status" value="1"/>
</dbReference>
<dbReference type="SUPFAM" id="SSF103481">
    <property type="entry name" value="Multidrug resistance efflux transporter EmrE"/>
    <property type="match status" value="2"/>
</dbReference>
<feature type="domain" description="EamA" evidence="5">
    <location>
        <begin position="443"/>
        <end position="582"/>
    </location>
</feature>
<reference evidence="6" key="1">
    <citation type="submission" date="2022-06" db="EMBL/GenBank/DDBJ databases">
        <title>Genome sequence of Phormidium yuhuli AB48 isolated from an industrial photobioreactor environment.</title>
        <authorList>
            <person name="Qiu Y."/>
            <person name="Noonan A.J.C."/>
            <person name="Dofher K."/>
            <person name="Koch M."/>
            <person name="Kieft B."/>
            <person name="Lin X."/>
            <person name="Ziels R.M."/>
            <person name="Hallam S.J."/>
        </authorList>
    </citation>
    <scope>NUCLEOTIDE SEQUENCE</scope>
    <source>
        <strain evidence="6">AB48</strain>
    </source>
</reference>
<feature type="transmembrane region" description="Helical" evidence="4">
    <location>
        <begin position="353"/>
        <end position="375"/>
    </location>
</feature>
<feature type="transmembrane region" description="Helical" evidence="4">
    <location>
        <begin position="269"/>
        <end position="290"/>
    </location>
</feature>
<evidence type="ECO:0000313" key="6">
    <source>
        <dbReference type="EMBL" id="USR91498.1"/>
    </source>
</evidence>
<keyword evidence="4" id="KW-1133">Transmembrane helix</keyword>
<evidence type="ECO:0000256" key="2">
    <source>
        <dbReference type="SAM" id="Coils"/>
    </source>
</evidence>
<evidence type="ECO:0000256" key="4">
    <source>
        <dbReference type="SAM" id="Phobius"/>
    </source>
</evidence>
<keyword evidence="4" id="KW-0472">Membrane</keyword>
<name>A0ABY5AQK2_9CYAN</name>
<dbReference type="InterPro" id="IPR037185">
    <property type="entry name" value="EmrE-like"/>
</dbReference>
<accession>A0ABY5AQK2</accession>
<dbReference type="Gene3D" id="1.10.3730.20">
    <property type="match status" value="1"/>
</dbReference>
<keyword evidence="4" id="KW-0812">Transmembrane</keyword>
<feature type="transmembrane region" description="Helical" evidence="4">
    <location>
        <begin position="473"/>
        <end position="493"/>
    </location>
</feature>
<gene>
    <name evidence="6" type="ORF">NEA10_01840</name>
</gene>
<evidence type="ECO:0000256" key="3">
    <source>
        <dbReference type="SAM" id="MobiDB-lite"/>
    </source>
</evidence>
<feature type="transmembrane region" description="Helical" evidence="4">
    <location>
        <begin position="310"/>
        <end position="332"/>
    </location>
</feature>
<evidence type="ECO:0000256" key="1">
    <source>
        <dbReference type="ARBA" id="ARBA00007362"/>
    </source>
</evidence>
<feature type="region of interest" description="Disordered" evidence="3">
    <location>
        <begin position="190"/>
        <end position="239"/>
    </location>
</feature>
<feature type="transmembrane region" description="Helical" evidence="4">
    <location>
        <begin position="539"/>
        <end position="559"/>
    </location>
</feature>
<evidence type="ECO:0000259" key="5">
    <source>
        <dbReference type="Pfam" id="PF00892"/>
    </source>
</evidence>
<feature type="transmembrane region" description="Helical" evidence="4">
    <location>
        <begin position="505"/>
        <end position="527"/>
    </location>
</feature>
<evidence type="ECO:0000313" key="7">
    <source>
        <dbReference type="Proteomes" id="UP001056708"/>
    </source>
</evidence>
<feature type="transmembrane region" description="Helical" evidence="4">
    <location>
        <begin position="441"/>
        <end position="461"/>
    </location>
</feature>
<keyword evidence="7" id="KW-1185">Reference proteome</keyword>
<dbReference type="InterPro" id="IPR000620">
    <property type="entry name" value="EamA_dom"/>
</dbReference>
<dbReference type="RefSeq" id="WP_252663514.1">
    <property type="nucleotide sequence ID" value="NZ_CP098611.1"/>
</dbReference>
<dbReference type="Proteomes" id="UP001056708">
    <property type="component" value="Chromosome"/>
</dbReference>
<feature type="transmembrane region" description="Helical" evidence="4">
    <location>
        <begin position="565"/>
        <end position="583"/>
    </location>
</feature>
<dbReference type="PANTHER" id="PTHR22911:SF137">
    <property type="entry name" value="SOLUTE CARRIER FAMILY 35 MEMBER G2-RELATED"/>
    <property type="match status" value="1"/>
</dbReference>